<evidence type="ECO:0000256" key="5">
    <source>
        <dbReference type="ARBA" id="ARBA00022801"/>
    </source>
</evidence>
<evidence type="ECO:0000256" key="10">
    <source>
        <dbReference type="ARBA" id="ARBA00023204"/>
    </source>
</evidence>
<evidence type="ECO:0000256" key="6">
    <source>
        <dbReference type="ARBA" id="ARBA00022806"/>
    </source>
</evidence>
<keyword evidence="4" id="KW-0227">DNA damage</keyword>
<name>A0A1G2MST0_9BACT</name>
<dbReference type="GO" id="GO:0003677">
    <property type="term" value="F:DNA binding"/>
    <property type="evidence" value="ECO:0007669"/>
    <property type="project" value="UniProtKB-KW"/>
</dbReference>
<evidence type="ECO:0000256" key="4">
    <source>
        <dbReference type="ARBA" id="ARBA00022763"/>
    </source>
</evidence>
<evidence type="ECO:0000256" key="14">
    <source>
        <dbReference type="ARBA" id="ARBA00048988"/>
    </source>
</evidence>
<dbReference type="Pfam" id="PF00580">
    <property type="entry name" value="UvrD-helicase"/>
    <property type="match status" value="1"/>
</dbReference>
<reference evidence="18 19" key="1">
    <citation type="journal article" date="2016" name="Nat. Commun.">
        <title>Thousands of microbial genomes shed light on interconnected biogeochemical processes in an aquifer system.</title>
        <authorList>
            <person name="Anantharaman K."/>
            <person name="Brown C.T."/>
            <person name="Hug L.A."/>
            <person name="Sharon I."/>
            <person name="Castelle C.J."/>
            <person name="Probst A.J."/>
            <person name="Thomas B.C."/>
            <person name="Singh A."/>
            <person name="Wilkins M.J."/>
            <person name="Karaoz U."/>
            <person name="Brodie E.L."/>
            <person name="Williams K.H."/>
            <person name="Hubbard S.S."/>
            <person name="Banfield J.F."/>
        </authorList>
    </citation>
    <scope>NUCLEOTIDE SEQUENCE [LARGE SCALE GENOMIC DNA]</scope>
</reference>
<comment type="catalytic activity">
    <reaction evidence="12">
        <text>Couples ATP hydrolysis with the unwinding of duplex DNA by translocating in the 3'-5' direction.</text>
        <dbReference type="EC" id="5.6.2.4"/>
    </reaction>
</comment>
<dbReference type="EMBL" id="MHRQ01000014">
    <property type="protein sequence ID" value="OHA26923.1"/>
    <property type="molecule type" value="Genomic_DNA"/>
</dbReference>
<dbReference type="InterPro" id="IPR038726">
    <property type="entry name" value="PDDEXK_AddAB-type"/>
</dbReference>
<keyword evidence="3 15" id="KW-0547">Nucleotide-binding</keyword>
<dbReference type="PANTHER" id="PTHR11070">
    <property type="entry name" value="UVRD / RECB / PCRA DNA HELICASE FAMILY MEMBER"/>
    <property type="match status" value="1"/>
</dbReference>
<proteinExistence type="inferred from homology"/>
<dbReference type="InterPro" id="IPR014017">
    <property type="entry name" value="DNA_helicase_UvrD-like_C"/>
</dbReference>
<evidence type="ECO:0000256" key="12">
    <source>
        <dbReference type="ARBA" id="ARBA00034617"/>
    </source>
</evidence>
<dbReference type="InterPro" id="IPR027417">
    <property type="entry name" value="P-loop_NTPase"/>
</dbReference>
<dbReference type="STRING" id="1802312.A3C06_02255"/>
<keyword evidence="9" id="KW-0238">DNA-binding</keyword>
<dbReference type="Pfam" id="PF13361">
    <property type="entry name" value="UvrD_C"/>
    <property type="match status" value="1"/>
</dbReference>
<comment type="caution">
    <text evidence="18">The sequence shown here is derived from an EMBL/GenBank/DDBJ whole genome shotgun (WGS) entry which is preliminary data.</text>
</comment>
<evidence type="ECO:0000256" key="11">
    <source>
        <dbReference type="ARBA" id="ARBA00023235"/>
    </source>
</evidence>
<evidence type="ECO:0000256" key="1">
    <source>
        <dbReference type="ARBA" id="ARBA00009922"/>
    </source>
</evidence>
<evidence type="ECO:0000256" key="13">
    <source>
        <dbReference type="ARBA" id="ARBA00034808"/>
    </source>
</evidence>
<evidence type="ECO:0000256" key="2">
    <source>
        <dbReference type="ARBA" id="ARBA00022722"/>
    </source>
</evidence>
<evidence type="ECO:0000256" key="9">
    <source>
        <dbReference type="ARBA" id="ARBA00023125"/>
    </source>
</evidence>
<dbReference type="Gene3D" id="3.90.320.10">
    <property type="match status" value="1"/>
</dbReference>
<dbReference type="InterPro" id="IPR011604">
    <property type="entry name" value="PDDEXK-like_dom_sf"/>
</dbReference>
<dbReference type="PROSITE" id="PS51198">
    <property type="entry name" value="UVRD_HELICASE_ATP_BIND"/>
    <property type="match status" value="1"/>
</dbReference>
<feature type="binding site" evidence="15">
    <location>
        <begin position="32"/>
        <end position="39"/>
    </location>
    <ligand>
        <name>ATP</name>
        <dbReference type="ChEBI" id="CHEBI:30616"/>
    </ligand>
</feature>
<feature type="domain" description="UvrD-like helicase C-terminal" evidence="17">
    <location>
        <begin position="332"/>
        <end position="613"/>
    </location>
</feature>
<dbReference type="Proteomes" id="UP000177565">
    <property type="component" value="Unassembled WGS sequence"/>
</dbReference>
<evidence type="ECO:0000256" key="8">
    <source>
        <dbReference type="ARBA" id="ARBA00022840"/>
    </source>
</evidence>
<evidence type="ECO:0000313" key="19">
    <source>
        <dbReference type="Proteomes" id="UP000177565"/>
    </source>
</evidence>
<comment type="catalytic activity">
    <reaction evidence="14">
        <text>ATP + H2O = ADP + phosphate + H(+)</text>
        <dbReference type="Rhea" id="RHEA:13065"/>
        <dbReference type="ChEBI" id="CHEBI:15377"/>
        <dbReference type="ChEBI" id="CHEBI:15378"/>
        <dbReference type="ChEBI" id="CHEBI:30616"/>
        <dbReference type="ChEBI" id="CHEBI:43474"/>
        <dbReference type="ChEBI" id="CHEBI:456216"/>
        <dbReference type="EC" id="5.6.2.4"/>
    </reaction>
</comment>
<accession>A0A1G2MST0</accession>
<gene>
    <name evidence="18" type="ORF">A3C06_02255</name>
</gene>
<dbReference type="GO" id="GO:0004527">
    <property type="term" value="F:exonuclease activity"/>
    <property type="evidence" value="ECO:0007669"/>
    <property type="project" value="UniProtKB-KW"/>
</dbReference>
<organism evidence="18 19">
    <name type="scientific">Candidatus Taylorbacteria bacterium RIFCSPHIGHO2_02_FULL_46_13</name>
    <dbReference type="NCBI Taxonomy" id="1802312"/>
    <lineage>
        <taxon>Bacteria</taxon>
        <taxon>Candidatus Tayloriibacteriota</taxon>
    </lineage>
</organism>
<dbReference type="Gene3D" id="1.10.486.10">
    <property type="entry name" value="PCRA, domain 4"/>
    <property type="match status" value="1"/>
</dbReference>
<evidence type="ECO:0000256" key="15">
    <source>
        <dbReference type="PROSITE-ProRule" id="PRU00560"/>
    </source>
</evidence>
<dbReference type="EC" id="5.6.2.4" evidence="13"/>
<dbReference type="AlphaFoldDB" id="A0A1G2MST0"/>
<dbReference type="Pfam" id="PF12705">
    <property type="entry name" value="PDDEXK_1"/>
    <property type="match status" value="1"/>
</dbReference>
<dbReference type="GO" id="GO:0000725">
    <property type="term" value="P:recombinational repair"/>
    <property type="evidence" value="ECO:0007669"/>
    <property type="project" value="TreeGrafter"/>
</dbReference>
<dbReference type="InterPro" id="IPR000212">
    <property type="entry name" value="DNA_helicase_UvrD/REP"/>
</dbReference>
<dbReference type="GO" id="GO:0043138">
    <property type="term" value="F:3'-5' DNA helicase activity"/>
    <property type="evidence" value="ECO:0007669"/>
    <property type="project" value="UniProtKB-EC"/>
</dbReference>
<dbReference type="Gene3D" id="1.10.10.160">
    <property type="match status" value="1"/>
</dbReference>
<dbReference type="InterPro" id="IPR014016">
    <property type="entry name" value="UvrD-like_ATP-bd"/>
</dbReference>
<dbReference type="SUPFAM" id="SSF52540">
    <property type="entry name" value="P-loop containing nucleoside triphosphate hydrolases"/>
    <property type="match status" value="1"/>
</dbReference>
<sequence length="999" mass="113757">MKNVAFESAYKGLNIKQKEAIDSIEGPVMVIAGPGTGKTTVLTLRIAQILSKTDTPASGILALTFTESGVHSMRRKLVEYIGTNAYRVHIFTFHGFAQEIITRYPEYFPRIIGGAVISDSERYEILEEALEREEFEIIRPLGKPTLYVPKALSVIKDLKRDEVDPAKLSKILADEKKRLKAAPDRYHEKGRLKGELKKEYVDSVRNNEKNTELALLYSAYEKALRKRSLYDFEDMLIELVRALRKHKDLLRTLQEEYLYVLADEHQDANNAQNSVLELLCDYQDTRNLFIVGDEKQAIYRFQGASLENFLYFQKKFPEARVIFLNENYRSTQTILDVSHQLMAARSGDEKLRPRLISASRTKHVELPIKLYEFETSEDEYAGVAEEISKAIHEGIPAEEIAILVRTNAEISIMGRALAEYKVPHTLFADDDALGDSDIGKLLLLLRAVVFPENDALVGSMLLIDFLGIHPLDAVRLNRTAREVRRSPLELIARGQKRLEFLNEQAVDRLSREFLNWMERVNNESALDSFLFIVQGSGFQKYLLKKPDSMEKLAKLVGVYDGIKAFLVTHKDAKLKDFISSVDRLLRHGSPLRFSRTSLGARGVLVMTAHKSKGLEWQRVYIVNCADKVWGNRRAMGSFRLPAPLSSAGESEQDDDERRLFYVALTRAKESVSLSFARLDAHGTERLVSRFVEELRTELVEKIVGRSFKPEERILRSLEGQNQTHSAGALWDRAYLRELFLEHGINATALNNYLECPWKYFFKNLVRLPDIPGSYLQFGTATHSALKALTDAKREKKEFSKRDFVDVFRSSLGRLPLSTSNLTHILKKGESVLPKYFDARTPFWHADSLAEYVITGVFLTLTDKSNLLLRGRIDKLELLSGGTVNVVDYKTGARRTRNDILGQTKNSNGDIKRQLDFYRLLLELHDGGKYEMVSAGIDFVEPDAKGKIYPIEKFTMSHDDALSVREEVVRVAGEIVAFSFWDATCDEDDCQWCGLRKFIA</sequence>
<comment type="similarity">
    <text evidence="1">Belongs to the helicase family. UvrD subfamily.</text>
</comment>
<dbReference type="GO" id="GO:0005524">
    <property type="term" value="F:ATP binding"/>
    <property type="evidence" value="ECO:0007669"/>
    <property type="project" value="UniProtKB-UniRule"/>
</dbReference>
<protein>
    <recommendedName>
        <fullName evidence="13">DNA 3'-5' helicase</fullName>
        <ecNumber evidence="13">5.6.2.4</ecNumber>
    </recommendedName>
</protein>
<evidence type="ECO:0000256" key="7">
    <source>
        <dbReference type="ARBA" id="ARBA00022839"/>
    </source>
</evidence>
<evidence type="ECO:0000259" key="16">
    <source>
        <dbReference type="PROSITE" id="PS51198"/>
    </source>
</evidence>
<dbReference type="CDD" id="cd17932">
    <property type="entry name" value="DEXQc_UvrD"/>
    <property type="match status" value="1"/>
</dbReference>
<dbReference type="PANTHER" id="PTHR11070:SF2">
    <property type="entry name" value="ATP-DEPENDENT DNA HELICASE SRS2"/>
    <property type="match status" value="1"/>
</dbReference>
<keyword evidence="5 15" id="KW-0378">Hydrolase</keyword>
<evidence type="ECO:0000256" key="3">
    <source>
        <dbReference type="ARBA" id="ARBA00022741"/>
    </source>
</evidence>
<keyword evidence="8 15" id="KW-0067">ATP-binding</keyword>
<keyword evidence="6 15" id="KW-0347">Helicase</keyword>
<keyword evidence="10" id="KW-0234">DNA repair</keyword>
<keyword evidence="7" id="KW-0269">Exonuclease</keyword>
<feature type="domain" description="UvrD-like helicase ATP-binding" evidence="16">
    <location>
        <begin position="11"/>
        <end position="331"/>
    </location>
</feature>
<dbReference type="PROSITE" id="PS51217">
    <property type="entry name" value="UVRD_HELICASE_CTER"/>
    <property type="match status" value="1"/>
</dbReference>
<keyword evidence="11" id="KW-0413">Isomerase</keyword>
<keyword evidence="2" id="KW-0540">Nuclease</keyword>
<evidence type="ECO:0000259" key="17">
    <source>
        <dbReference type="PROSITE" id="PS51217"/>
    </source>
</evidence>
<evidence type="ECO:0000313" key="18">
    <source>
        <dbReference type="EMBL" id="OHA26923.1"/>
    </source>
</evidence>
<dbReference type="InterPro" id="IPR013986">
    <property type="entry name" value="DExx_box_DNA_helicase_dom_sf"/>
</dbReference>
<dbReference type="Gene3D" id="3.40.50.300">
    <property type="entry name" value="P-loop containing nucleotide triphosphate hydrolases"/>
    <property type="match status" value="2"/>
</dbReference>